<dbReference type="OMA" id="CNADANG"/>
<organism evidence="3 4">
    <name type="scientific">Lupinus angustifolius</name>
    <name type="common">Narrow-leaved blue lupine</name>
    <dbReference type="NCBI Taxonomy" id="3871"/>
    <lineage>
        <taxon>Eukaryota</taxon>
        <taxon>Viridiplantae</taxon>
        <taxon>Streptophyta</taxon>
        <taxon>Embryophyta</taxon>
        <taxon>Tracheophyta</taxon>
        <taxon>Spermatophyta</taxon>
        <taxon>Magnoliopsida</taxon>
        <taxon>eudicotyledons</taxon>
        <taxon>Gunneridae</taxon>
        <taxon>Pentapetalae</taxon>
        <taxon>rosids</taxon>
        <taxon>fabids</taxon>
        <taxon>Fabales</taxon>
        <taxon>Fabaceae</taxon>
        <taxon>Papilionoideae</taxon>
        <taxon>50 kb inversion clade</taxon>
        <taxon>genistoids sensu lato</taxon>
        <taxon>core genistoids</taxon>
        <taxon>Genisteae</taxon>
        <taxon>Lupinus</taxon>
    </lineage>
</organism>
<dbReference type="InterPro" id="IPR002048">
    <property type="entry name" value="EF_hand_dom"/>
</dbReference>
<dbReference type="GO" id="GO:0005509">
    <property type="term" value="F:calcium ion binding"/>
    <property type="evidence" value="ECO:0007669"/>
    <property type="project" value="InterPro"/>
</dbReference>
<dbReference type="PROSITE" id="PS00018">
    <property type="entry name" value="EF_HAND_1"/>
    <property type="match status" value="1"/>
</dbReference>
<dbReference type="Gramene" id="OIW03428">
    <property type="protein sequence ID" value="OIW03428"/>
    <property type="gene ID" value="TanjilG_14653"/>
</dbReference>
<keyword evidence="4" id="KW-1185">Reference proteome</keyword>
<name>A0A1J7GSP2_LUPAN</name>
<evidence type="ECO:0000313" key="4">
    <source>
        <dbReference type="Proteomes" id="UP000188354"/>
    </source>
</evidence>
<dbReference type="Gene3D" id="1.10.238.10">
    <property type="entry name" value="EF-hand"/>
    <property type="match status" value="1"/>
</dbReference>
<dbReference type="SUPFAM" id="SSF47473">
    <property type="entry name" value="EF-hand"/>
    <property type="match status" value="1"/>
</dbReference>
<dbReference type="SMART" id="SM00054">
    <property type="entry name" value="EFh"/>
    <property type="match status" value="2"/>
</dbReference>
<dbReference type="EMBL" id="CM007370">
    <property type="protein sequence ID" value="OIW03428.1"/>
    <property type="molecule type" value="Genomic_DNA"/>
</dbReference>
<dbReference type="Proteomes" id="UP000188354">
    <property type="component" value="Chromosome LG10"/>
</dbReference>
<accession>A0A1J7GSP2</accession>
<reference evidence="3 4" key="1">
    <citation type="journal article" date="2017" name="Plant Biotechnol. J.">
        <title>A comprehensive draft genome sequence for lupin (Lupinus angustifolius), an emerging health food: insights into plant-microbe interactions and legume evolution.</title>
        <authorList>
            <person name="Hane J.K."/>
            <person name="Ming Y."/>
            <person name="Kamphuis L.G."/>
            <person name="Nelson M.N."/>
            <person name="Garg G."/>
            <person name="Atkins C.A."/>
            <person name="Bayer P.E."/>
            <person name="Bravo A."/>
            <person name="Bringans S."/>
            <person name="Cannon S."/>
            <person name="Edwards D."/>
            <person name="Foley R."/>
            <person name="Gao L.L."/>
            <person name="Harrison M.J."/>
            <person name="Huang W."/>
            <person name="Hurgobin B."/>
            <person name="Li S."/>
            <person name="Liu C.W."/>
            <person name="McGrath A."/>
            <person name="Morahan G."/>
            <person name="Murray J."/>
            <person name="Weller J."/>
            <person name="Jian J."/>
            <person name="Singh K.B."/>
        </authorList>
    </citation>
    <scope>NUCLEOTIDE SEQUENCE [LARGE SCALE GENOMIC DNA]</scope>
    <source>
        <strain evidence="4">cv. Tanjil</strain>
        <tissue evidence="3">Whole plant</tissue>
    </source>
</reference>
<dbReference type="PROSITE" id="PS50222">
    <property type="entry name" value="EF_HAND_2"/>
    <property type="match status" value="1"/>
</dbReference>
<dbReference type="Pfam" id="PF13499">
    <property type="entry name" value="EF-hand_7"/>
    <property type="match status" value="1"/>
</dbReference>
<evidence type="ECO:0000259" key="2">
    <source>
        <dbReference type="PROSITE" id="PS50222"/>
    </source>
</evidence>
<dbReference type="InterPro" id="IPR011992">
    <property type="entry name" value="EF-hand-dom_pair"/>
</dbReference>
<evidence type="ECO:0000313" key="3">
    <source>
        <dbReference type="EMBL" id="OIW03428.1"/>
    </source>
</evidence>
<keyword evidence="1" id="KW-0106">Calcium</keyword>
<evidence type="ECO:0000256" key="1">
    <source>
        <dbReference type="ARBA" id="ARBA00022837"/>
    </source>
</evidence>
<feature type="domain" description="EF-hand" evidence="2">
    <location>
        <begin position="15"/>
        <end position="50"/>
    </location>
</feature>
<dbReference type="STRING" id="3871.A0A1J7GSP2"/>
<proteinExistence type="predicted"/>
<dbReference type="CDD" id="cd00051">
    <property type="entry name" value="EFh"/>
    <property type="match status" value="1"/>
</dbReference>
<sequence length="94" mass="11034">MAKFDSKALPSNLPMIEKKIREILRKADKNKDNCLSRDELKKAFKDFGSYWPDLRSYLAMKKADTNRDGHISGEDELDMLVDYILDCKSKHYKF</sequence>
<gene>
    <name evidence="3" type="ORF">TanjilG_14653</name>
</gene>
<dbReference type="AlphaFoldDB" id="A0A1J7GSP2"/>
<protein>
    <recommendedName>
        <fullName evidence="2">EF-hand domain-containing protein</fullName>
    </recommendedName>
</protein>
<dbReference type="InterPro" id="IPR018247">
    <property type="entry name" value="EF_Hand_1_Ca_BS"/>
</dbReference>